<dbReference type="RefSeq" id="WP_316559766.1">
    <property type="nucleotide sequence ID" value="NZ_CP131062.1"/>
</dbReference>
<proteinExistence type="predicted"/>
<keyword evidence="3" id="KW-1185">Reference proteome</keyword>
<keyword evidence="1" id="KW-1133">Transmembrane helix</keyword>
<dbReference type="Proteomes" id="UP001302662">
    <property type="component" value="Chromosome"/>
</dbReference>
<sequence length="117" mass="13092">MFIIFKNDYISMSENSFSNFSAKKFYAIVAIGLIIFAAGTLFAYPAKQNLKADDLPIEELHKQERIYAISKIASMIGFIIALIPSVKILQHAIQNETAKAAETNAGSKKEEDEFKEK</sequence>
<organism evidence="2 3">
    <name type="scientific">Methanimicrococcus stummii</name>
    <dbReference type="NCBI Taxonomy" id="3028294"/>
    <lineage>
        <taxon>Archaea</taxon>
        <taxon>Methanobacteriati</taxon>
        <taxon>Methanobacteriota</taxon>
        <taxon>Stenosarchaea group</taxon>
        <taxon>Methanomicrobia</taxon>
        <taxon>Methanosarcinales</taxon>
        <taxon>Methanosarcinaceae</taxon>
        <taxon>Methanimicrococcus</taxon>
    </lineage>
</organism>
<gene>
    <name evidence="2" type="ORF">MmiEs2_04060</name>
</gene>
<protein>
    <submittedName>
        <fullName evidence="2">Uncharacterized protein</fullName>
    </submittedName>
</protein>
<dbReference type="EMBL" id="CP131062">
    <property type="protein sequence ID" value="WNY28222.1"/>
    <property type="molecule type" value="Genomic_DNA"/>
</dbReference>
<feature type="transmembrane region" description="Helical" evidence="1">
    <location>
        <begin position="25"/>
        <end position="46"/>
    </location>
</feature>
<dbReference type="GeneID" id="85196855"/>
<accession>A0AA96ZYJ5</accession>
<evidence type="ECO:0000313" key="2">
    <source>
        <dbReference type="EMBL" id="WNY28222.1"/>
    </source>
</evidence>
<dbReference type="KEGG" id="mees:MmiEs2_04060"/>
<evidence type="ECO:0000313" key="3">
    <source>
        <dbReference type="Proteomes" id="UP001302662"/>
    </source>
</evidence>
<keyword evidence="1" id="KW-0812">Transmembrane</keyword>
<evidence type="ECO:0000256" key="1">
    <source>
        <dbReference type="SAM" id="Phobius"/>
    </source>
</evidence>
<dbReference type="AlphaFoldDB" id="A0AA96ZYJ5"/>
<name>A0AA96ZYJ5_9EURY</name>
<keyword evidence="1" id="KW-0472">Membrane</keyword>
<feature type="transmembrane region" description="Helical" evidence="1">
    <location>
        <begin position="66"/>
        <end position="89"/>
    </location>
</feature>
<reference evidence="2 3" key="1">
    <citation type="submission" date="2023-07" db="EMBL/GenBank/DDBJ databases">
        <title>Closed genome sequence of Methanimicrococcus sp. Es2.</title>
        <authorList>
            <person name="Protasov E."/>
            <person name="Platt K."/>
            <person name="Reeh H."/>
            <person name="Poehlein A."/>
            <person name="Daniel R."/>
            <person name="Brune A."/>
        </authorList>
    </citation>
    <scope>NUCLEOTIDE SEQUENCE [LARGE SCALE GENOMIC DNA]</scope>
    <source>
        <strain evidence="2 3">Es2</strain>
    </source>
</reference>